<evidence type="ECO:0000256" key="1">
    <source>
        <dbReference type="SAM" id="MobiDB-lite"/>
    </source>
</evidence>
<protein>
    <submittedName>
        <fullName evidence="2">Uncharacterized protein</fullName>
    </submittedName>
</protein>
<dbReference type="AlphaFoldDB" id="A0A8H3W4D8"/>
<accession>A0A8H3W4D8</accession>
<evidence type="ECO:0000313" key="3">
    <source>
        <dbReference type="Proteomes" id="UP000434172"/>
    </source>
</evidence>
<proteinExistence type="predicted"/>
<dbReference type="Proteomes" id="UP000434172">
    <property type="component" value="Unassembled WGS sequence"/>
</dbReference>
<name>A0A8H3W4D8_9PEZI</name>
<keyword evidence="3" id="KW-1185">Reference proteome</keyword>
<evidence type="ECO:0000313" key="2">
    <source>
        <dbReference type="EMBL" id="KAF0318951.1"/>
    </source>
</evidence>
<comment type="caution">
    <text evidence="2">The sequence shown here is derived from an EMBL/GenBank/DDBJ whole genome shotgun (WGS) entry which is preliminary data.</text>
</comment>
<organism evidence="2 3">
    <name type="scientific">Colletotrichum asianum</name>
    <dbReference type="NCBI Taxonomy" id="702518"/>
    <lineage>
        <taxon>Eukaryota</taxon>
        <taxon>Fungi</taxon>
        <taxon>Dikarya</taxon>
        <taxon>Ascomycota</taxon>
        <taxon>Pezizomycotina</taxon>
        <taxon>Sordariomycetes</taxon>
        <taxon>Hypocreomycetidae</taxon>
        <taxon>Glomerellales</taxon>
        <taxon>Glomerellaceae</taxon>
        <taxon>Colletotrichum</taxon>
        <taxon>Colletotrichum gloeosporioides species complex</taxon>
    </lineage>
</organism>
<sequence>TSPWAQVQRAVQGGHLAVGVGGRRTGQRSDPTEPVSAGTAAPKWGQLDTTSWPNWHCTTSFSACVRWALADMELTLGRYLPNSEVLLGLPNGNGCPEDREQRAVSAALSSRLLACLIASVFFHLTSTRSLDVKTSIGASNSDSLSAVSTDKAREPK</sequence>
<dbReference type="EMBL" id="WOWK01000102">
    <property type="protein sequence ID" value="KAF0318951.1"/>
    <property type="molecule type" value="Genomic_DNA"/>
</dbReference>
<feature type="region of interest" description="Disordered" evidence="1">
    <location>
        <begin position="16"/>
        <end position="42"/>
    </location>
</feature>
<feature type="non-terminal residue" evidence="2">
    <location>
        <position position="1"/>
    </location>
</feature>
<gene>
    <name evidence="2" type="ORF">GQ607_013760</name>
</gene>
<reference evidence="2 3" key="1">
    <citation type="submission" date="2019-12" db="EMBL/GenBank/DDBJ databases">
        <title>A genome sequence resource for the geographically widespread anthracnose pathogen Colletotrichum asianum.</title>
        <authorList>
            <person name="Meng Y."/>
        </authorList>
    </citation>
    <scope>NUCLEOTIDE SEQUENCE [LARGE SCALE GENOMIC DNA]</scope>
    <source>
        <strain evidence="2 3">ICMP 18580</strain>
    </source>
</reference>